<dbReference type="AlphaFoldDB" id="A0A1D6MKP8"/>
<dbReference type="EMBL" id="CM007649">
    <property type="protein sequence ID" value="ONM29785.1"/>
    <property type="molecule type" value="Genomic_DNA"/>
</dbReference>
<proteinExistence type="predicted"/>
<evidence type="ECO:0000313" key="1">
    <source>
        <dbReference type="EMBL" id="ONM29785.1"/>
    </source>
</evidence>
<name>A0A1D6MKP8_MAIZE</name>
<sequence>MFMLSQAKRTGTKELPRQTRMGKPGLFCLFVCLFDCTRWLQTSALPGVGRAVSSHLSTPKCRRRTLSSCS</sequence>
<accession>A0A1D6MKP8</accession>
<organism evidence="1">
    <name type="scientific">Zea mays</name>
    <name type="common">Maize</name>
    <dbReference type="NCBI Taxonomy" id="4577"/>
    <lineage>
        <taxon>Eukaryota</taxon>
        <taxon>Viridiplantae</taxon>
        <taxon>Streptophyta</taxon>
        <taxon>Embryophyta</taxon>
        <taxon>Tracheophyta</taxon>
        <taxon>Spermatophyta</taxon>
        <taxon>Magnoliopsida</taxon>
        <taxon>Liliopsida</taxon>
        <taxon>Poales</taxon>
        <taxon>Poaceae</taxon>
        <taxon>PACMAD clade</taxon>
        <taxon>Panicoideae</taxon>
        <taxon>Andropogonodae</taxon>
        <taxon>Andropogoneae</taxon>
        <taxon>Tripsacinae</taxon>
        <taxon>Zea</taxon>
    </lineage>
</organism>
<protein>
    <submittedName>
        <fullName evidence="1">Thioredoxin H-type</fullName>
    </submittedName>
</protein>
<gene>
    <name evidence="1" type="ORF">ZEAMMB73_Zm00001d039710</name>
</gene>
<reference evidence="1" key="1">
    <citation type="submission" date="2015-12" db="EMBL/GenBank/DDBJ databases">
        <title>Update maize B73 reference genome by single molecule sequencing technologies.</title>
        <authorList>
            <consortium name="Maize Genome Sequencing Project"/>
            <person name="Ware D."/>
        </authorList>
    </citation>
    <scope>NUCLEOTIDE SEQUENCE [LARGE SCALE GENOMIC DNA]</scope>
    <source>
        <tissue evidence="1">Seedling</tissue>
    </source>
</reference>